<name>A0A5B7DBG0_PORTR</name>
<keyword evidence="2" id="KW-1185">Reference proteome</keyword>
<dbReference type="Proteomes" id="UP000324222">
    <property type="component" value="Unassembled WGS sequence"/>
</dbReference>
<proteinExistence type="predicted"/>
<gene>
    <name evidence="1" type="ORF">E2C01_011532</name>
</gene>
<dbReference type="EMBL" id="VSRR010000698">
    <property type="protein sequence ID" value="MPC18642.1"/>
    <property type="molecule type" value="Genomic_DNA"/>
</dbReference>
<accession>A0A5B7DBG0</accession>
<dbReference type="AlphaFoldDB" id="A0A5B7DBG0"/>
<organism evidence="1 2">
    <name type="scientific">Portunus trituberculatus</name>
    <name type="common">Swimming crab</name>
    <name type="synonym">Neptunus trituberculatus</name>
    <dbReference type="NCBI Taxonomy" id="210409"/>
    <lineage>
        <taxon>Eukaryota</taxon>
        <taxon>Metazoa</taxon>
        <taxon>Ecdysozoa</taxon>
        <taxon>Arthropoda</taxon>
        <taxon>Crustacea</taxon>
        <taxon>Multicrustacea</taxon>
        <taxon>Malacostraca</taxon>
        <taxon>Eumalacostraca</taxon>
        <taxon>Eucarida</taxon>
        <taxon>Decapoda</taxon>
        <taxon>Pleocyemata</taxon>
        <taxon>Brachyura</taxon>
        <taxon>Eubrachyura</taxon>
        <taxon>Portunoidea</taxon>
        <taxon>Portunidae</taxon>
        <taxon>Portuninae</taxon>
        <taxon>Portunus</taxon>
    </lineage>
</organism>
<reference evidence="1 2" key="1">
    <citation type="submission" date="2019-05" db="EMBL/GenBank/DDBJ databases">
        <title>Another draft genome of Portunus trituberculatus and its Hox gene families provides insights of decapod evolution.</title>
        <authorList>
            <person name="Jeong J.-H."/>
            <person name="Song I."/>
            <person name="Kim S."/>
            <person name="Choi T."/>
            <person name="Kim D."/>
            <person name="Ryu S."/>
            <person name="Kim W."/>
        </authorList>
    </citation>
    <scope>NUCLEOTIDE SEQUENCE [LARGE SCALE GENOMIC DNA]</scope>
    <source>
        <tissue evidence="1">Muscle</tissue>
    </source>
</reference>
<protein>
    <submittedName>
        <fullName evidence="1">Uncharacterized protein</fullName>
    </submittedName>
</protein>
<evidence type="ECO:0000313" key="1">
    <source>
        <dbReference type="EMBL" id="MPC18642.1"/>
    </source>
</evidence>
<evidence type="ECO:0000313" key="2">
    <source>
        <dbReference type="Proteomes" id="UP000324222"/>
    </source>
</evidence>
<sequence>MHFKSWLMKASTQPGLARPLDGLISSLRYRYVCLGSKLLKRTAFTKKMVFETTSNLFILRSPKMFRMEHLVWPNSSPTAQAFLTRVSSEAWKPVLVEAVRATSSA</sequence>
<comment type="caution">
    <text evidence="1">The sequence shown here is derived from an EMBL/GenBank/DDBJ whole genome shotgun (WGS) entry which is preliminary data.</text>
</comment>